<dbReference type="AlphaFoldDB" id="A0A4Q7U5G0"/>
<evidence type="ECO:0000313" key="2">
    <source>
        <dbReference type="Proteomes" id="UP000291832"/>
    </source>
</evidence>
<dbReference type="PANTHER" id="PTHR34724">
    <property type="entry name" value="OS12G0596101 PROTEIN"/>
    <property type="match status" value="1"/>
</dbReference>
<dbReference type="Proteomes" id="UP000291832">
    <property type="component" value="Unassembled WGS sequence"/>
</dbReference>
<proteinExistence type="predicted"/>
<dbReference type="PANTHER" id="PTHR34724:SF2">
    <property type="entry name" value="OS12G0596101 PROTEIN"/>
    <property type="match status" value="1"/>
</dbReference>
<comment type="caution">
    <text evidence="1">The sequence shown here is derived from an EMBL/GenBank/DDBJ whole genome shotgun (WGS) entry which is preliminary data.</text>
</comment>
<protein>
    <submittedName>
        <fullName evidence="1">Uncharacterized protein</fullName>
    </submittedName>
</protein>
<reference evidence="1 2" key="1">
    <citation type="journal article" date="2015" name="Stand. Genomic Sci.">
        <title>Genomic Encyclopedia of Bacterial and Archaeal Type Strains, Phase III: the genomes of soil and plant-associated and newly described type strains.</title>
        <authorList>
            <person name="Whitman W.B."/>
            <person name="Woyke T."/>
            <person name="Klenk H.P."/>
            <person name="Zhou Y."/>
            <person name="Lilburn T.G."/>
            <person name="Beck B.J."/>
            <person name="De Vos P."/>
            <person name="Vandamme P."/>
            <person name="Eisen J.A."/>
            <person name="Garrity G."/>
            <person name="Hugenholtz P."/>
            <person name="Kyrpides N.C."/>
        </authorList>
    </citation>
    <scope>NUCLEOTIDE SEQUENCE [LARGE SCALE GENOMIC DNA]</scope>
    <source>
        <strain evidence="1 2">RF6</strain>
    </source>
</reference>
<organism evidence="1 2">
    <name type="scientific">Leucobacter luti</name>
    <dbReference type="NCBI Taxonomy" id="340320"/>
    <lineage>
        <taxon>Bacteria</taxon>
        <taxon>Bacillati</taxon>
        <taxon>Actinomycetota</taxon>
        <taxon>Actinomycetes</taxon>
        <taxon>Micrococcales</taxon>
        <taxon>Microbacteriaceae</taxon>
        <taxon>Leucobacter</taxon>
    </lineage>
</organism>
<keyword evidence="2" id="KW-1185">Reference proteome</keyword>
<accession>A0A4Q7U5G0</accession>
<name>A0A4Q7U5G0_9MICO</name>
<evidence type="ECO:0000313" key="1">
    <source>
        <dbReference type="EMBL" id="RZT68855.1"/>
    </source>
</evidence>
<gene>
    <name evidence="1" type="ORF">EV139_0586</name>
</gene>
<dbReference type="EMBL" id="SHKI01000002">
    <property type="protein sequence ID" value="RZT68855.1"/>
    <property type="molecule type" value="Genomic_DNA"/>
</dbReference>
<sequence>MCQAVVCRTCNKTTWSGCGQHIDSVRRSVPAAEWCDGSHTPAQLEAASAGRGPGFLARLFAR</sequence>